<dbReference type="NCBIfam" id="TIGR01351">
    <property type="entry name" value="adk"/>
    <property type="match status" value="1"/>
</dbReference>
<feature type="binding site" evidence="5">
    <location>
        <begin position="59"/>
        <end position="61"/>
    </location>
    <ligand>
        <name>AMP</name>
        <dbReference type="ChEBI" id="CHEBI:456215"/>
    </ligand>
</feature>
<feature type="region of interest" description="NMP" evidence="5">
    <location>
        <begin position="32"/>
        <end position="61"/>
    </location>
</feature>
<dbReference type="PROSITE" id="PS00113">
    <property type="entry name" value="ADENYLATE_KINASE"/>
    <property type="match status" value="1"/>
</dbReference>
<keyword evidence="4 5" id="KW-0418">Kinase</keyword>
<evidence type="ECO:0000313" key="11">
    <source>
        <dbReference type="Proteomes" id="UP000228947"/>
    </source>
</evidence>
<dbReference type="InterPro" id="IPR036193">
    <property type="entry name" value="ADK_active_lid_dom_sf"/>
</dbReference>
<dbReference type="EMBL" id="PGTL01000012">
    <property type="protein sequence ID" value="PJF42643.1"/>
    <property type="molecule type" value="Genomic_DNA"/>
</dbReference>
<dbReference type="HAMAP" id="MF_00235">
    <property type="entry name" value="Adenylate_kinase_Adk"/>
    <property type="match status" value="1"/>
</dbReference>
<protein>
    <recommendedName>
        <fullName evidence="5 7">Adenylate kinase</fullName>
        <shortName evidence="5">AK</shortName>
        <ecNumber evidence="5 7">2.7.4.3</ecNumber>
    </recommendedName>
    <alternativeName>
        <fullName evidence="5">ATP-AMP transphosphorylase</fullName>
    </alternativeName>
    <alternativeName>
        <fullName evidence="5">ATP:AMP phosphotransferase</fullName>
    </alternativeName>
    <alternativeName>
        <fullName evidence="5">Adenylate monophosphate kinase</fullName>
    </alternativeName>
</protein>
<dbReference type="CDD" id="cd01428">
    <property type="entry name" value="ADK"/>
    <property type="match status" value="1"/>
</dbReference>
<evidence type="ECO:0000256" key="3">
    <source>
        <dbReference type="ARBA" id="ARBA00022741"/>
    </source>
</evidence>
<evidence type="ECO:0000256" key="4">
    <source>
        <dbReference type="ARBA" id="ARBA00022777"/>
    </source>
</evidence>
<dbReference type="UniPathway" id="UPA00588">
    <property type="reaction ID" value="UER00649"/>
</dbReference>
<feature type="binding site" evidence="5">
    <location>
        <begin position="12"/>
        <end position="17"/>
    </location>
    <ligand>
        <name>ATP</name>
        <dbReference type="ChEBI" id="CHEBI:30616"/>
    </ligand>
</feature>
<evidence type="ECO:0000313" key="10">
    <source>
        <dbReference type="EMBL" id="PJF42643.1"/>
    </source>
</evidence>
<feature type="binding site" evidence="5">
    <location>
        <begin position="139"/>
        <end position="140"/>
    </location>
    <ligand>
        <name>ATP</name>
        <dbReference type="ChEBI" id="CHEBI:30616"/>
    </ligand>
</feature>
<comment type="subcellular location">
    <subcellularLocation>
        <location evidence="5 7">Cytoplasm</location>
    </subcellularLocation>
</comment>
<dbReference type="EC" id="2.7.4.3" evidence="5 7"/>
<keyword evidence="2 5" id="KW-0545">Nucleotide biosynthesis</keyword>
<feature type="binding site" evidence="5">
    <location>
        <position position="94"/>
    </location>
    <ligand>
        <name>AMP</name>
        <dbReference type="ChEBI" id="CHEBI:456215"/>
    </ligand>
</feature>
<gene>
    <name evidence="5" type="primary">adk</name>
    <name evidence="9" type="ORF">CUN49_00135</name>
    <name evidence="10" type="ORF">CUN50_03445</name>
</gene>
<dbReference type="InterPro" id="IPR007862">
    <property type="entry name" value="Adenylate_kinase_lid-dom"/>
</dbReference>
<comment type="subunit">
    <text evidence="5 7">Monomer.</text>
</comment>
<feature type="binding site" evidence="5">
    <location>
        <position position="38"/>
    </location>
    <ligand>
        <name>AMP</name>
        <dbReference type="ChEBI" id="CHEBI:456215"/>
    </ligand>
</feature>
<feature type="binding site" evidence="5">
    <location>
        <position position="163"/>
    </location>
    <ligand>
        <name>AMP</name>
        <dbReference type="ChEBI" id="CHEBI:456215"/>
    </ligand>
</feature>
<evidence type="ECO:0000313" key="12">
    <source>
        <dbReference type="Proteomes" id="UP000229681"/>
    </source>
</evidence>
<keyword evidence="5" id="KW-0963">Cytoplasm</keyword>
<comment type="pathway">
    <text evidence="5">Purine metabolism; AMP biosynthesis via salvage pathway; AMP from ADP: step 1/1.</text>
</comment>
<evidence type="ECO:0000256" key="1">
    <source>
        <dbReference type="ARBA" id="ARBA00022679"/>
    </source>
</evidence>
<dbReference type="NCBIfam" id="NF001381">
    <property type="entry name" value="PRK00279.1-3"/>
    <property type="match status" value="1"/>
</dbReference>
<evidence type="ECO:0000256" key="5">
    <source>
        <dbReference type="HAMAP-Rule" id="MF_00235"/>
    </source>
</evidence>
<sequence>MATYIVLMGMQGAGKGTQAAILSKRLGLPHVTTGGLFRAMEGQDSELAREIQAIMKRGELVPDHITIEVVRQRLAKPDAAQGAIFDGFPRTLPQAQALDALLAELDGQVSLVPLLTLDRKEAIARISARWECTLDPTHVYNLRTNPPKVPGICDIDGAPLRQRPDDTPEAAAKRIDTFFEKTAPLLDYYRQRGVVHEVDASQSIEAVSAALFKLIEANQSA</sequence>
<dbReference type="Proteomes" id="UP000229681">
    <property type="component" value="Unassembled WGS sequence"/>
</dbReference>
<dbReference type="PRINTS" id="PR00094">
    <property type="entry name" value="ADENYLTKNASE"/>
</dbReference>
<feature type="domain" description="Adenylate kinase active site lid" evidence="8">
    <location>
        <begin position="138"/>
        <end position="165"/>
    </location>
</feature>
<name>A0A2M8PYM7_9CHLR</name>
<feature type="binding site" evidence="5">
    <location>
        <begin position="87"/>
        <end position="90"/>
    </location>
    <ligand>
        <name>AMP</name>
        <dbReference type="ChEBI" id="CHEBI:456215"/>
    </ligand>
</feature>
<dbReference type="GO" id="GO:0004017">
    <property type="term" value="F:AMP kinase activity"/>
    <property type="evidence" value="ECO:0007669"/>
    <property type="project" value="UniProtKB-UniRule"/>
</dbReference>
<feature type="binding site" evidence="5">
    <location>
        <position position="202"/>
    </location>
    <ligand>
        <name>ATP</name>
        <dbReference type="ChEBI" id="CHEBI:30616"/>
    </ligand>
</feature>
<keyword evidence="5 7" id="KW-0067">ATP-binding</keyword>
<comment type="function">
    <text evidence="5">Catalyzes the reversible transfer of the terminal phosphate group between ATP and AMP. Plays an important role in cellular energy homeostasis and in adenine nucleotide metabolism.</text>
</comment>
<comment type="caution">
    <text evidence="5">Lacks conserved residue(s) required for the propagation of feature annotation.</text>
</comment>
<proteinExistence type="inferred from homology"/>
<feature type="binding site" evidence="5">
    <location>
        <position position="174"/>
    </location>
    <ligand>
        <name>AMP</name>
        <dbReference type="ChEBI" id="CHEBI:456215"/>
    </ligand>
</feature>
<dbReference type="Proteomes" id="UP000228947">
    <property type="component" value="Unassembled WGS sequence"/>
</dbReference>
<evidence type="ECO:0000313" key="9">
    <source>
        <dbReference type="EMBL" id="PJF37463.1"/>
    </source>
</evidence>
<feature type="binding site" evidence="5">
    <location>
        <position position="33"/>
    </location>
    <ligand>
        <name>AMP</name>
        <dbReference type="ChEBI" id="CHEBI:456215"/>
    </ligand>
</feature>
<dbReference type="InterPro" id="IPR000850">
    <property type="entry name" value="Adenylat/UMP-CMP_kin"/>
</dbReference>
<dbReference type="EMBL" id="PGTM01000001">
    <property type="protein sequence ID" value="PJF37463.1"/>
    <property type="molecule type" value="Genomic_DNA"/>
</dbReference>
<dbReference type="AlphaFoldDB" id="A0A2M8PYM7"/>
<accession>A0A2M8PIT8</accession>
<dbReference type="InterPro" id="IPR033690">
    <property type="entry name" value="Adenylat_kinase_CS"/>
</dbReference>
<feature type="binding site" evidence="5">
    <location>
        <position position="129"/>
    </location>
    <ligand>
        <name>ATP</name>
        <dbReference type="ChEBI" id="CHEBI:30616"/>
    </ligand>
</feature>
<evidence type="ECO:0000259" key="8">
    <source>
        <dbReference type="Pfam" id="PF05191"/>
    </source>
</evidence>
<comment type="catalytic activity">
    <reaction evidence="5 7">
        <text>AMP + ATP = 2 ADP</text>
        <dbReference type="Rhea" id="RHEA:12973"/>
        <dbReference type="ChEBI" id="CHEBI:30616"/>
        <dbReference type="ChEBI" id="CHEBI:456215"/>
        <dbReference type="ChEBI" id="CHEBI:456216"/>
        <dbReference type="EC" id="2.7.4.3"/>
    </reaction>
</comment>
<dbReference type="GO" id="GO:0005524">
    <property type="term" value="F:ATP binding"/>
    <property type="evidence" value="ECO:0007669"/>
    <property type="project" value="UniProtKB-UniRule"/>
</dbReference>
<dbReference type="Pfam" id="PF05191">
    <property type="entry name" value="ADK_lid"/>
    <property type="match status" value="1"/>
</dbReference>
<dbReference type="SUPFAM" id="SSF52540">
    <property type="entry name" value="P-loop containing nucleoside triphosphate hydrolases"/>
    <property type="match status" value="1"/>
</dbReference>
<keyword evidence="1 5" id="KW-0808">Transferase</keyword>
<comment type="domain">
    <text evidence="5">Consists of three domains, a large central CORE domain and two small peripheral domains, NMPbind and LID, which undergo movements during catalysis. The LID domain closes over the site of phosphoryl transfer upon ATP binding. Assembling and dissambling the active center during each catalytic cycle provides an effective means to prevent ATP hydrolysis.</text>
</comment>
<organism evidence="10 11">
    <name type="scientific">Candidatus Thermofonsia Clade 1 bacterium</name>
    <dbReference type="NCBI Taxonomy" id="2364210"/>
    <lineage>
        <taxon>Bacteria</taxon>
        <taxon>Bacillati</taxon>
        <taxon>Chloroflexota</taxon>
        <taxon>Candidatus Thermofontia</taxon>
        <taxon>Candidatus Thermofonsia Clade 1</taxon>
    </lineage>
</organism>
<dbReference type="InterPro" id="IPR027417">
    <property type="entry name" value="P-loop_NTPase"/>
</dbReference>
<accession>A0A2M8PYM7</accession>
<reference evidence="11 12" key="1">
    <citation type="submission" date="2017-11" db="EMBL/GenBank/DDBJ databases">
        <title>Evolution of Phototrophy in the Chloroflexi Phylum Driven by Horizontal Gene Transfer.</title>
        <authorList>
            <person name="Ward L.M."/>
            <person name="Hemp J."/>
            <person name="Shih P.M."/>
            <person name="Mcglynn S.E."/>
            <person name="Fischer W."/>
        </authorList>
    </citation>
    <scope>NUCLEOTIDE SEQUENCE [LARGE SCALE GENOMIC DNA]</scope>
    <source>
        <strain evidence="10">CP1_1M</strain>
        <strain evidence="9">JP3_13</strain>
    </source>
</reference>
<dbReference type="Gene3D" id="3.40.50.300">
    <property type="entry name" value="P-loop containing nucleotide triphosphate hydrolases"/>
    <property type="match status" value="1"/>
</dbReference>
<dbReference type="InterPro" id="IPR006259">
    <property type="entry name" value="Adenyl_kin_sub"/>
</dbReference>
<dbReference type="GO" id="GO:0044209">
    <property type="term" value="P:AMP salvage"/>
    <property type="evidence" value="ECO:0007669"/>
    <property type="project" value="UniProtKB-UniRule"/>
</dbReference>
<evidence type="ECO:0000256" key="2">
    <source>
        <dbReference type="ARBA" id="ARBA00022727"/>
    </source>
</evidence>
<dbReference type="PANTHER" id="PTHR23359">
    <property type="entry name" value="NUCLEOTIDE KINASE"/>
    <property type="match status" value="1"/>
</dbReference>
<keyword evidence="3 5" id="KW-0547">Nucleotide-binding</keyword>
<evidence type="ECO:0000256" key="6">
    <source>
        <dbReference type="RuleBase" id="RU003330"/>
    </source>
</evidence>
<evidence type="ECO:0000256" key="7">
    <source>
        <dbReference type="RuleBase" id="RU003331"/>
    </source>
</evidence>
<dbReference type="SUPFAM" id="SSF57774">
    <property type="entry name" value="Microbial and mitochondrial ADK, insert 'zinc finger' domain"/>
    <property type="match status" value="1"/>
</dbReference>
<dbReference type="Pfam" id="PF00406">
    <property type="entry name" value="ADK"/>
    <property type="match status" value="1"/>
</dbReference>
<comment type="similarity">
    <text evidence="5 6">Belongs to the adenylate kinase family.</text>
</comment>
<comment type="caution">
    <text evidence="10">The sequence shown here is derived from an EMBL/GenBank/DDBJ whole genome shotgun (WGS) entry which is preliminary data.</text>
</comment>
<dbReference type="GO" id="GO:0005737">
    <property type="term" value="C:cytoplasm"/>
    <property type="evidence" value="ECO:0007669"/>
    <property type="project" value="UniProtKB-SubCell"/>
</dbReference>